<dbReference type="Gene3D" id="3.30.70.270">
    <property type="match status" value="1"/>
</dbReference>
<dbReference type="Pfam" id="PF00990">
    <property type="entry name" value="GGDEF"/>
    <property type="match status" value="1"/>
</dbReference>
<dbReference type="InterPro" id="IPR043128">
    <property type="entry name" value="Rev_trsase/Diguanyl_cyclase"/>
</dbReference>
<dbReference type="EMBL" id="CP041217">
    <property type="protein sequence ID" value="QDH22482.1"/>
    <property type="molecule type" value="Genomic_DNA"/>
</dbReference>
<keyword evidence="5" id="KW-1185">Reference proteome</keyword>
<feature type="transmembrane region" description="Helical" evidence="1">
    <location>
        <begin position="12"/>
        <end position="35"/>
    </location>
</feature>
<dbReference type="FunFam" id="3.20.20.450:FF:000001">
    <property type="entry name" value="Cyclic di-GMP phosphodiesterase yahA"/>
    <property type="match status" value="1"/>
</dbReference>
<evidence type="ECO:0000259" key="2">
    <source>
        <dbReference type="PROSITE" id="PS50883"/>
    </source>
</evidence>
<dbReference type="SMART" id="SM00052">
    <property type="entry name" value="EAL"/>
    <property type="match status" value="1"/>
</dbReference>
<evidence type="ECO:0000313" key="4">
    <source>
        <dbReference type="EMBL" id="QDH22482.1"/>
    </source>
</evidence>
<keyword evidence="1" id="KW-0472">Membrane</keyword>
<dbReference type="InterPro" id="IPR001633">
    <property type="entry name" value="EAL_dom"/>
</dbReference>
<feature type="transmembrane region" description="Helical" evidence="1">
    <location>
        <begin position="41"/>
        <end position="62"/>
    </location>
</feature>
<feature type="domain" description="GGDEF" evidence="3">
    <location>
        <begin position="303"/>
        <end position="435"/>
    </location>
</feature>
<dbReference type="SUPFAM" id="SSF141868">
    <property type="entry name" value="EAL domain-like"/>
    <property type="match status" value="1"/>
</dbReference>
<dbReference type="Pfam" id="PF00563">
    <property type="entry name" value="EAL"/>
    <property type="match status" value="1"/>
</dbReference>
<feature type="transmembrane region" description="Helical" evidence="1">
    <location>
        <begin position="82"/>
        <end position="102"/>
    </location>
</feature>
<dbReference type="OrthoDB" id="9759607at2"/>
<keyword evidence="1" id="KW-1133">Transmembrane helix</keyword>
<dbReference type="PROSITE" id="PS50887">
    <property type="entry name" value="GGDEF"/>
    <property type="match status" value="1"/>
</dbReference>
<accession>A0A4Y6UXL3</accession>
<gene>
    <name evidence="4" type="ORF">FFV09_17520</name>
</gene>
<feature type="transmembrane region" description="Helical" evidence="1">
    <location>
        <begin position="203"/>
        <end position="223"/>
    </location>
</feature>
<name>A0A4Y6UXL3_SACBS</name>
<dbReference type="RefSeq" id="WP_141449024.1">
    <property type="nucleotide sequence ID" value="NZ_CP041217.1"/>
</dbReference>
<dbReference type="AlphaFoldDB" id="A0A4Y6UXL3"/>
<dbReference type="InterPro" id="IPR000160">
    <property type="entry name" value="GGDEF_dom"/>
</dbReference>
<dbReference type="InterPro" id="IPR035919">
    <property type="entry name" value="EAL_sf"/>
</dbReference>
<feature type="domain" description="EAL" evidence="2">
    <location>
        <begin position="443"/>
        <end position="696"/>
    </location>
</feature>
<dbReference type="CDD" id="cd01949">
    <property type="entry name" value="GGDEF"/>
    <property type="match status" value="1"/>
</dbReference>
<organism evidence="4 5">
    <name type="scientific">Saccharibacillus brassicae</name>
    <dbReference type="NCBI Taxonomy" id="2583377"/>
    <lineage>
        <taxon>Bacteria</taxon>
        <taxon>Bacillati</taxon>
        <taxon>Bacillota</taxon>
        <taxon>Bacilli</taxon>
        <taxon>Bacillales</taxon>
        <taxon>Paenibacillaceae</taxon>
        <taxon>Saccharibacillus</taxon>
    </lineage>
</organism>
<dbReference type="PANTHER" id="PTHR44757">
    <property type="entry name" value="DIGUANYLATE CYCLASE DGCP"/>
    <property type="match status" value="1"/>
</dbReference>
<reference evidence="4 5" key="1">
    <citation type="submission" date="2019-06" db="EMBL/GenBank/DDBJ databases">
        <title>Saccharibacillus brassicae sp. nov., an endophytic bacterium isolated from Chinese cabbage seeds (Brassica pekinensis).</title>
        <authorList>
            <person name="Jiang L."/>
            <person name="Lee J."/>
            <person name="Kim S.W."/>
        </authorList>
    </citation>
    <scope>NUCLEOTIDE SEQUENCE [LARGE SCALE GENOMIC DNA]</scope>
    <source>
        <strain evidence="5">KCTC 43072 / ATSA2</strain>
    </source>
</reference>
<proteinExistence type="predicted"/>
<dbReference type="PROSITE" id="PS50883">
    <property type="entry name" value="EAL"/>
    <property type="match status" value="1"/>
</dbReference>
<dbReference type="Gene3D" id="3.20.20.450">
    <property type="entry name" value="EAL domain"/>
    <property type="match status" value="1"/>
</dbReference>
<dbReference type="InterPro" id="IPR052155">
    <property type="entry name" value="Biofilm_reg_signaling"/>
</dbReference>
<dbReference type="InterPro" id="IPR029787">
    <property type="entry name" value="Nucleotide_cyclase"/>
</dbReference>
<protein>
    <submittedName>
        <fullName evidence="4">EAL domain-containing protein</fullName>
    </submittedName>
</protein>
<dbReference type="SUPFAM" id="SSF55073">
    <property type="entry name" value="Nucleotide cyclase"/>
    <property type="match status" value="1"/>
</dbReference>
<evidence type="ECO:0000259" key="3">
    <source>
        <dbReference type="PROSITE" id="PS50887"/>
    </source>
</evidence>
<feature type="transmembrane region" description="Helical" evidence="1">
    <location>
        <begin position="177"/>
        <end position="196"/>
    </location>
</feature>
<feature type="transmembrane region" description="Helical" evidence="1">
    <location>
        <begin position="114"/>
        <end position="133"/>
    </location>
</feature>
<dbReference type="CDD" id="cd01948">
    <property type="entry name" value="EAL"/>
    <property type="match status" value="1"/>
</dbReference>
<dbReference type="SMART" id="SM00267">
    <property type="entry name" value="GGDEF"/>
    <property type="match status" value="1"/>
</dbReference>
<dbReference type="PANTHER" id="PTHR44757:SF2">
    <property type="entry name" value="BIOFILM ARCHITECTURE MAINTENANCE PROTEIN MBAA"/>
    <property type="match status" value="1"/>
</dbReference>
<dbReference type="KEGG" id="saca:FFV09_17520"/>
<sequence length="699" mass="77356">MNANPAIRRQLTLYTLSVFLVVLACEAIELFFYSSGLDNRWAPALTLLTVCFSVTACLTVYFHATPLFDRRIGSYSKRMVKLMGAAGSIELLYLLMNLYPFMQGSGGGRTGTEWLLSLAALVYTVGLVLLFALPNRPERVPGRLLYFGLPLSTLALAGLLFFVRAELPAAQWAGVESALTIAALGAAVLAAGHLFLRYRRRRIAAIWVAVQSLGLVAVAQVLLLQSGSAAGIPMLIASALHALAYGFLVSRGLRLAIAEPLRERREAEERIEFLAYNDDLTGLPNRRSLHAKLNIRLEEAYIGKTALMVLNINRFKTINDSLGYEAGDRLLGIVSETLQNRLEGPEEVFRTGGDEFAVVMPESGGDEAMRRAYALLEEFERPVNVGGMEHYVALSAGIAVYPEDGHAADGLLQSADAAVHLAKEQGAEVKRFSKGMTTIAREKLVLESDLRKGLERGEFFLEYQPKMSVETGGILGMEALVRWNHPLRGPVPPGEFIPLAEESGLIVPLGEWVLHEACRQNKAWQDKGYDPLCMSINLSIRQFRQPRLAEQIGHMLDTIGLDPQYVELEITESMTVDKDAAFEQLKRFKQLGVHISIDDFGTGYSSLHYLKNMPIDRLKIDRSFVSEVMSGESDAAIVSTIASMAHHLKLKVTAEGVENEEQLAFLRTQRCHEAQGFLFSRPVPADRFEDLFLRQKKLG</sequence>
<dbReference type="Proteomes" id="UP000316968">
    <property type="component" value="Chromosome"/>
</dbReference>
<evidence type="ECO:0000256" key="1">
    <source>
        <dbReference type="SAM" id="Phobius"/>
    </source>
</evidence>
<feature type="transmembrane region" description="Helical" evidence="1">
    <location>
        <begin position="145"/>
        <end position="165"/>
    </location>
</feature>
<keyword evidence="1" id="KW-0812">Transmembrane</keyword>
<evidence type="ECO:0000313" key="5">
    <source>
        <dbReference type="Proteomes" id="UP000316968"/>
    </source>
</evidence>
<dbReference type="NCBIfam" id="TIGR00254">
    <property type="entry name" value="GGDEF"/>
    <property type="match status" value="1"/>
</dbReference>